<evidence type="ECO:0000313" key="1">
    <source>
        <dbReference type="EMBL" id="QJR28348.1"/>
    </source>
</evidence>
<dbReference type="EMBL" id="CP053084">
    <property type="protein sequence ID" value="QJR28348.1"/>
    <property type="molecule type" value="Genomic_DNA"/>
</dbReference>
<keyword evidence="2" id="KW-1185">Reference proteome</keyword>
<dbReference type="Proteomes" id="UP000501130">
    <property type="component" value="Chromosome"/>
</dbReference>
<dbReference type="RefSeq" id="WP_171097114.1">
    <property type="nucleotide sequence ID" value="NZ_CP053084.1"/>
</dbReference>
<protein>
    <submittedName>
        <fullName evidence="1">Uncharacterized protein</fullName>
    </submittedName>
</protein>
<organism evidence="1 2">
    <name type="scientific">Limnobacter profundi</name>
    <dbReference type="NCBI Taxonomy" id="2732163"/>
    <lineage>
        <taxon>Bacteria</taxon>
        <taxon>Pseudomonadati</taxon>
        <taxon>Pseudomonadota</taxon>
        <taxon>Betaproteobacteria</taxon>
        <taxon>Burkholderiales</taxon>
        <taxon>Burkholderiaceae</taxon>
        <taxon>Limnobacter</taxon>
    </lineage>
</organism>
<accession>A0ABX6N1U4</accession>
<reference evidence="1 2" key="1">
    <citation type="submission" date="2020-05" db="EMBL/GenBank/DDBJ databases">
        <title>Compete genome of Limnobacter sp. SAORIC-580.</title>
        <authorList>
            <person name="Song J."/>
            <person name="Cho J.-C."/>
        </authorList>
    </citation>
    <scope>NUCLEOTIDE SEQUENCE [LARGE SCALE GENOMIC DNA]</scope>
    <source>
        <strain evidence="1 2">SAORIC-580</strain>
    </source>
</reference>
<name>A0ABX6N1U4_9BURK</name>
<proteinExistence type="predicted"/>
<gene>
    <name evidence="1" type="ORF">HKT17_00825</name>
</gene>
<evidence type="ECO:0000313" key="2">
    <source>
        <dbReference type="Proteomes" id="UP000501130"/>
    </source>
</evidence>
<sequence length="394" mass="43079">MSSPVPASAIPWTTSAVDSTDPVTTDTLIRGWLNENGFDDLTDLALTDLQALIAFLSQHTGVAGVSALLNQLKQLEAGWRSSGNGEDKLSNQIDSLKFQIKFLDILAKNTTGVDALDEAKQASAGNLQKLEDAKKAILEGSLPWEEDNGAASRESAASLLAKLEELKALGFDLEALGLQDLYNGLTAAISAYDSAVAAAGGDATKVQLAGSQLRKTMAGEFKNYYLNSGYSDLHGLVMREQDIIEGENTYQDYLAVPMDENWRPNSVGASREDIQKSYDEAYRMYKDAEARGDVDAMNYFRERMTILRTAGEQLDAGETNPLIVIIEMYTSLLNLDSVRLTDLRQEALDAGNQELADKIKTRIDEIGQLIQEIVKGEVKLLENEQNLMASIPTR</sequence>